<organism evidence="1 2">
    <name type="scientific">Anoxybacterium hadale</name>
    <dbReference type="NCBI Taxonomy" id="3408580"/>
    <lineage>
        <taxon>Bacteria</taxon>
        <taxon>Bacillati</taxon>
        <taxon>Bacillota</taxon>
        <taxon>Clostridia</taxon>
        <taxon>Peptostreptococcales</taxon>
        <taxon>Anaerovoracaceae</taxon>
        <taxon>Anoxybacterium</taxon>
    </lineage>
</organism>
<sequence length="515" mass="55522">MRRIVIINFIMALCMIVILSLNTGQVPAPMYEASGYYVDPEGSDRNPGTLQKPWKTIQKAADSALPGSTVSIKEGTYYERIRINVSGNAEQGAITFTNYNGGKVILDGSQSSVQDQAELILIENQSNLIINGLELVNNVNSDQNYFVTGISIWGSGDGITISNCKIHQIWYNNISEKNGAAAIAVFGRDGNVPVQNLTIDGNEIWNIKSGTAEAVFLTGNIKEFHITDNVIRDNNNSGLAVRGDDSMGGEPVCLPEENNRVRNGLIAGNQLIGNSTEENPFYQSGSYSAAGILADGAEDVELAYNTCKENDIGIRVTNEKQEKSCSGILVRDNLIVSNYSSGLSAGGSGTDKGWTVQMRVRNNTLYGNDVKGLGKGEISIGKSHDLSFTGNIIYAGNRNLVVAAKDFGKEYIYNLGFNYNIYFGPGGAKGLRFKGPETAEVGLNMWKSKTGQDKISKIVDPAFANAAAEDFRLTQRSPAIDFSDPAYTPAEGVLDYAGNKRLNGKAVDCGAYESI</sequence>
<dbReference type="EMBL" id="CP042469">
    <property type="protein sequence ID" value="QOX62077.1"/>
    <property type="molecule type" value="Genomic_DNA"/>
</dbReference>
<accession>A0ACD1A6V1</accession>
<name>A0ACD1A6V1_9FIRM</name>
<keyword evidence="2" id="KW-1185">Reference proteome</keyword>
<evidence type="ECO:0000313" key="2">
    <source>
        <dbReference type="Proteomes" id="UP000594014"/>
    </source>
</evidence>
<proteinExistence type="predicted"/>
<gene>
    <name evidence="1" type="ORF">FRZ06_01290</name>
</gene>
<evidence type="ECO:0000313" key="1">
    <source>
        <dbReference type="EMBL" id="QOX62077.1"/>
    </source>
</evidence>
<reference evidence="1" key="1">
    <citation type="submission" date="2019-08" db="EMBL/GenBank/DDBJ databases">
        <title>Genome sequence of Clostridiales bacterium MT110.</title>
        <authorList>
            <person name="Cao J."/>
        </authorList>
    </citation>
    <scope>NUCLEOTIDE SEQUENCE</scope>
    <source>
        <strain evidence="1">MT110</strain>
    </source>
</reference>
<protein>
    <submittedName>
        <fullName evidence="1">DUF1565 domain-containing protein</fullName>
    </submittedName>
</protein>
<dbReference type="Proteomes" id="UP000594014">
    <property type="component" value="Chromosome"/>
</dbReference>